<keyword evidence="4" id="KW-1185">Reference proteome</keyword>
<protein>
    <submittedName>
        <fullName evidence="3">Uncharacterized protein</fullName>
    </submittedName>
</protein>
<feature type="compositionally biased region" description="Polar residues" evidence="2">
    <location>
        <begin position="292"/>
        <end position="303"/>
    </location>
</feature>
<proteinExistence type="predicted"/>
<feature type="compositionally biased region" description="Basic and acidic residues" evidence="2">
    <location>
        <begin position="306"/>
        <end position="315"/>
    </location>
</feature>
<name>A0A9P8UPL4_9PEZI</name>
<feature type="coiled-coil region" evidence="1">
    <location>
        <begin position="60"/>
        <end position="202"/>
    </location>
</feature>
<feature type="region of interest" description="Disordered" evidence="2">
    <location>
        <begin position="291"/>
        <end position="319"/>
    </location>
</feature>
<evidence type="ECO:0000256" key="2">
    <source>
        <dbReference type="SAM" id="MobiDB-lite"/>
    </source>
</evidence>
<evidence type="ECO:0000256" key="1">
    <source>
        <dbReference type="SAM" id="Coils"/>
    </source>
</evidence>
<dbReference type="AlphaFoldDB" id="A0A9P8UPL4"/>
<feature type="region of interest" description="Disordered" evidence="2">
    <location>
        <begin position="596"/>
        <end position="619"/>
    </location>
</feature>
<feature type="region of interest" description="Disordered" evidence="2">
    <location>
        <begin position="354"/>
        <end position="450"/>
    </location>
</feature>
<gene>
    <name evidence="3" type="ORF">BKA67DRAFT_515310</name>
</gene>
<organism evidence="3 4">
    <name type="scientific">Truncatella angustata</name>
    <dbReference type="NCBI Taxonomy" id="152316"/>
    <lineage>
        <taxon>Eukaryota</taxon>
        <taxon>Fungi</taxon>
        <taxon>Dikarya</taxon>
        <taxon>Ascomycota</taxon>
        <taxon>Pezizomycotina</taxon>
        <taxon>Sordariomycetes</taxon>
        <taxon>Xylariomycetidae</taxon>
        <taxon>Amphisphaeriales</taxon>
        <taxon>Sporocadaceae</taxon>
        <taxon>Truncatella</taxon>
    </lineage>
</organism>
<dbReference type="RefSeq" id="XP_045960183.1">
    <property type="nucleotide sequence ID" value="XM_046097715.1"/>
</dbReference>
<dbReference type="EMBL" id="JAGPXC010000003">
    <property type="protein sequence ID" value="KAH6655918.1"/>
    <property type="molecule type" value="Genomic_DNA"/>
</dbReference>
<reference evidence="3" key="1">
    <citation type="journal article" date="2021" name="Nat. Commun.">
        <title>Genetic determinants of endophytism in the Arabidopsis root mycobiome.</title>
        <authorList>
            <person name="Mesny F."/>
            <person name="Miyauchi S."/>
            <person name="Thiergart T."/>
            <person name="Pickel B."/>
            <person name="Atanasova L."/>
            <person name="Karlsson M."/>
            <person name="Huettel B."/>
            <person name="Barry K.W."/>
            <person name="Haridas S."/>
            <person name="Chen C."/>
            <person name="Bauer D."/>
            <person name="Andreopoulos W."/>
            <person name="Pangilinan J."/>
            <person name="LaButti K."/>
            <person name="Riley R."/>
            <person name="Lipzen A."/>
            <person name="Clum A."/>
            <person name="Drula E."/>
            <person name="Henrissat B."/>
            <person name="Kohler A."/>
            <person name="Grigoriev I.V."/>
            <person name="Martin F.M."/>
            <person name="Hacquard S."/>
        </authorList>
    </citation>
    <scope>NUCLEOTIDE SEQUENCE</scope>
    <source>
        <strain evidence="3">MPI-SDFR-AT-0073</strain>
    </source>
</reference>
<feature type="region of interest" description="Disordered" evidence="2">
    <location>
        <begin position="635"/>
        <end position="661"/>
    </location>
</feature>
<dbReference type="Proteomes" id="UP000758603">
    <property type="component" value="Unassembled WGS sequence"/>
</dbReference>
<evidence type="ECO:0000313" key="4">
    <source>
        <dbReference type="Proteomes" id="UP000758603"/>
    </source>
</evidence>
<accession>A0A9P8UPL4</accession>
<keyword evidence="1" id="KW-0175">Coiled coil</keyword>
<comment type="caution">
    <text evidence="3">The sequence shown here is derived from an EMBL/GenBank/DDBJ whole genome shotgun (WGS) entry which is preliminary data.</text>
</comment>
<dbReference type="GeneID" id="70126607"/>
<evidence type="ECO:0000313" key="3">
    <source>
        <dbReference type="EMBL" id="KAH6655918.1"/>
    </source>
</evidence>
<feature type="compositionally biased region" description="Low complexity" evidence="2">
    <location>
        <begin position="394"/>
        <end position="411"/>
    </location>
</feature>
<dbReference type="OrthoDB" id="4088568at2759"/>
<sequence>MATIAPARDDAEGLPLKCCCGSAECVFLRHSNSILDSVEKDVHTAARMGQALLARHESYMADAERDRLELTTRIEQLEMDNKDLEAKNARTIEENRTLLDHLESLNTTVADSEGRIKSLEATLLSSQQIIRRLEGETARAESLERQIAFLEQEQEQIQNTLATTHEEARSSMARWQRAERGIIDLQEELERMEREGREERERHAEVVGRMEKQREVEKELNTAAGRLKGAAAAKTMNHGKEGANVVSHFVRDLLQDNTSLQQGIMELREMLMNSNDEIQALREQLQYHQPAENGNENTGSTPNLRAELESKDPPERPTQAVSQELHIHHHYHVTPKPETKKPRKKRQVLSPGAFTPSALHQSHPSTPPTPNWRPPISTRTPRDSLMSNRFSIMSEQSSEFAASSAPSSPQSNPRNSLFDHGSIDSWPASPATSVDPMSPTWRGHRKQPSNMSARSFLVPTAFSLDAPSHTHTIMEEGEGQEDMPDLGVVTDESAADDETSSKGLGTVTEEVEIFMGDTDSDSDAPRRLRRALSHESIMSLSGGLDIHTLKSRPSQLTLRHISNATSLTASSTITASPMLSRDSAKRSSHILRESYGLSPSSVGSLRSVSGPLSSSQTSTSKLSSWVGWRPWKGGDVGSSTPAKSRDRQYYQDYGRSPGINQAGAIPGFQEYLASRQKRDPGKVMPDQVDVDALREGLAE</sequence>